<accession>A0ABZ2L8N7</accession>
<dbReference type="Gene3D" id="1.20.1560.10">
    <property type="entry name" value="ABC transporter type 1, transmembrane domain"/>
    <property type="match status" value="1"/>
</dbReference>
<sequence length="717" mass="76110">MSGAGLDLERSGWPLEQAGAAMLALSKRAGLAPRPVAIPSLPEAVDARQETQLGPWMESLASWFGIEAERIDSAYSSVEHLIRGLAPALVRITQGGRTSLLALAGFRAGRVLLLGPDLEVRAVPAREIRAALCAELEAPHAAKIDAMLDMAGLRSRRRERAKLAILSRLLGRANVGDCWILRLPPGAPFFAQLRAAGLGGKAAALALVHTAQYVLNLASWAMLGQGALQGRIDMGLLLAWALLFVTQVPFRVLESRAQGLFAIDAGGLLKRRLLHGALRLAPEEIRAEGAGGLLGRVIESEAVESLALGSGIGGLIAIVELAVCAFVLSKGAGAATELVLLALWSLLSVFMVRTFLERSRDWTATRLAMTNDLVERIVGHRTRLAQQAPENWHRGENEAVSEYIAHSERMDASAARIAALLPSGWLVVAMLGLVPTLLSAPASAPSLSSGSLAIALGGILLASGALGRLAGGLTSLGGALIAWKQVAPLFDAAARIELTASPDLACSASSELPGSALLEARDVTFRYRERGESVLRGCTLRMEAGERILLEGGSGGGKSTLGALLAGLRSPETGLLLLHGLDRSTLGAEAWRRRVVAAPQFHENHVLSGMFAFNLLMGRVWPPSQEDLEEAEAICRELGLGALLERMPGGLMQMVGETGWQLSHGEKSRVYIARALLQNADLVILDESFGALDPETMRKAMRCVDQRARALLVIAHP</sequence>
<dbReference type="InterPro" id="IPR003439">
    <property type="entry name" value="ABC_transporter-like_ATP-bd"/>
</dbReference>
<dbReference type="InterPro" id="IPR027417">
    <property type="entry name" value="P-loop_NTPase"/>
</dbReference>
<dbReference type="GO" id="GO:0005524">
    <property type="term" value="F:ATP binding"/>
    <property type="evidence" value="ECO:0007669"/>
    <property type="project" value="UniProtKB-KW"/>
</dbReference>
<dbReference type="SUPFAM" id="SSF90123">
    <property type="entry name" value="ABC transporter transmembrane region"/>
    <property type="match status" value="1"/>
</dbReference>
<evidence type="ECO:0000259" key="6">
    <source>
        <dbReference type="PROSITE" id="PS50893"/>
    </source>
</evidence>
<feature type="transmembrane region" description="Helical" evidence="5">
    <location>
        <begin position="306"/>
        <end position="328"/>
    </location>
</feature>
<dbReference type="PANTHER" id="PTHR24221">
    <property type="entry name" value="ATP-BINDING CASSETTE SUB-FAMILY B"/>
    <property type="match status" value="1"/>
</dbReference>
<name>A0ABZ2L8N7_9BACT</name>
<keyword evidence="8" id="KW-1185">Reference proteome</keyword>
<keyword evidence="4 5" id="KW-0472">Membrane</keyword>
<feature type="transmembrane region" description="Helical" evidence="5">
    <location>
        <begin position="234"/>
        <end position="253"/>
    </location>
</feature>
<dbReference type="Pfam" id="PF00005">
    <property type="entry name" value="ABC_tran"/>
    <property type="match status" value="1"/>
</dbReference>
<organism evidence="7 8">
    <name type="scientific">Pendulispora rubella</name>
    <dbReference type="NCBI Taxonomy" id="2741070"/>
    <lineage>
        <taxon>Bacteria</taxon>
        <taxon>Pseudomonadati</taxon>
        <taxon>Myxococcota</taxon>
        <taxon>Myxococcia</taxon>
        <taxon>Myxococcales</taxon>
        <taxon>Sorangiineae</taxon>
        <taxon>Pendulisporaceae</taxon>
        <taxon>Pendulispora</taxon>
    </lineage>
</organism>
<dbReference type="Gene3D" id="3.40.50.300">
    <property type="entry name" value="P-loop containing nucleotide triphosphate hydrolases"/>
    <property type="match status" value="1"/>
</dbReference>
<feature type="transmembrane region" description="Helical" evidence="5">
    <location>
        <begin position="334"/>
        <end position="356"/>
    </location>
</feature>
<dbReference type="PANTHER" id="PTHR24221:SF654">
    <property type="entry name" value="ATP-BINDING CASSETTE SUB-FAMILY B MEMBER 6"/>
    <property type="match status" value="1"/>
</dbReference>
<feature type="transmembrane region" description="Helical" evidence="5">
    <location>
        <begin position="417"/>
        <end position="438"/>
    </location>
</feature>
<reference evidence="7" key="1">
    <citation type="submission" date="2021-12" db="EMBL/GenBank/DDBJ databases">
        <title>Discovery of the Pendulisporaceae a myxobacterial family with distinct sporulation behavior and unique specialized metabolism.</title>
        <authorList>
            <person name="Garcia R."/>
            <person name="Popoff A."/>
            <person name="Bader C.D."/>
            <person name="Loehr J."/>
            <person name="Walesch S."/>
            <person name="Walt C."/>
            <person name="Boldt J."/>
            <person name="Bunk B."/>
            <person name="Haeckl F.J.F.P.J."/>
            <person name="Gunesch A.P."/>
            <person name="Birkelbach J."/>
            <person name="Nuebel U."/>
            <person name="Pietschmann T."/>
            <person name="Bach T."/>
            <person name="Mueller R."/>
        </authorList>
    </citation>
    <scope>NUCLEOTIDE SEQUENCE</scope>
    <source>
        <strain evidence="7">MSr11367</strain>
    </source>
</reference>
<keyword evidence="7" id="KW-0067">ATP-binding</keyword>
<dbReference type="InterPro" id="IPR039421">
    <property type="entry name" value="Type_1_exporter"/>
</dbReference>
<feature type="transmembrane region" description="Helical" evidence="5">
    <location>
        <begin position="450"/>
        <end position="470"/>
    </location>
</feature>
<evidence type="ECO:0000313" key="8">
    <source>
        <dbReference type="Proteomes" id="UP001374803"/>
    </source>
</evidence>
<dbReference type="RefSeq" id="WP_394836790.1">
    <property type="nucleotide sequence ID" value="NZ_CP089929.1"/>
</dbReference>
<gene>
    <name evidence="7" type="ORF">LVJ94_07765</name>
</gene>
<keyword evidence="7" id="KW-0547">Nucleotide-binding</keyword>
<evidence type="ECO:0000256" key="5">
    <source>
        <dbReference type="SAM" id="Phobius"/>
    </source>
</evidence>
<feature type="domain" description="ABC transporter" evidence="6">
    <location>
        <begin position="518"/>
        <end position="716"/>
    </location>
</feature>
<dbReference type="EMBL" id="CP089983">
    <property type="protein sequence ID" value="WXB07130.1"/>
    <property type="molecule type" value="Genomic_DNA"/>
</dbReference>
<evidence type="ECO:0000256" key="4">
    <source>
        <dbReference type="ARBA" id="ARBA00023136"/>
    </source>
</evidence>
<protein>
    <submittedName>
        <fullName evidence="7">ABC transporter ATP-binding protein/permease</fullName>
    </submittedName>
</protein>
<comment type="subcellular location">
    <subcellularLocation>
        <location evidence="1">Cell membrane</location>
        <topology evidence="1">Multi-pass membrane protein</topology>
    </subcellularLocation>
</comment>
<evidence type="ECO:0000313" key="7">
    <source>
        <dbReference type="EMBL" id="WXB07130.1"/>
    </source>
</evidence>
<dbReference type="PROSITE" id="PS50893">
    <property type="entry name" value="ABC_TRANSPORTER_2"/>
    <property type="match status" value="1"/>
</dbReference>
<keyword evidence="3 5" id="KW-1133">Transmembrane helix</keyword>
<evidence type="ECO:0000256" key="3">
    <source>
        <dbReference type="ARBA" id="ARBA00022989"/>
    </source>
</evidence>
<proteinExistence type="predicted"/>
<keyword evidence="2 5" id="KW-0812">Transmembrane</keyword>
<dbReference type="SUPFAM" id="SSF52540">
    <property type="entry name" value="P-loop containing nucleoside triphosphate hydrolases"/>
    <property type="match status" value="1"/>
</dbReference>
<dbReference type="InterPro" id="IPR036640">
    <property type="entry name" value="ABC1_TM_sf"/>
</dbReference>
<evidence type="ECO:0000256" key="2">
    <source>
        <dbReference type="ARBA" id="ARBA00022692"/>
    </source>
</evidence>
<evidence type="ECO:0000256" key="1">
    <source>
        <dbReference type="ARBA" id="ARBA00004651"/>
    </source>
</evidence>
<dbReference type="Proteomes" id="UP001374803">
    <property type="component" value="Chromosome"/>
</dbReference>